<organism evidence="4 5">
    <name type="scientific">Amphibacillus marinus</name>
    <dbReference type="NCBI Taxonomy" id="872970"/>
    <lineage>
        <taxon>Bacteria</taxon>
        <taxon>Bacillati</taxon>
        <taxon>Bacillota</taxon>
        <taxon>Bacilli</taxon>
        <taxon>Bacillales</taxon>
        <taxon>Bacillaceae</taxon>
        <taxon>Amphibacillus</taxon>
    </lineage>
</organism>
<evidence type="ECO:0000313" key="4">
    <source>
        <dbReference type="EMBL" id="SEN58847.1"/>
    </source>
</evidence>
<feature type="compositionally biased region" description="Low complexity" evidence="2">
    <location>
        <begin position="424"/>
        <end position="439"/>
    </location>
</feature>
<proteinExistence type="predicted"/>
<dbReference type="RefSeq" id="WP_091494272.1">
    <property type="nucleotide sequence ID" value="NZ_FODJ01000001.1"/>
</dbReference>
<evidence type="ECO:0000259" key="3">
    <source>
        <dbReference type="Pfam" id="PF02120"/>
    </source>
</evidence>
<feature type="compositionally biased region" description="Basic and acidic residues" evidence="2">
    <location>
        <begin position="413"/>
        <end position="423"/>
    </location>
</feature>
<feature type="region of interest" description="Disordered" evidence="2">
    <location>
        <begin position="400"/>
        <end position="439"/>
    </location>
</feature>
<feature type="coiled-coil region" evidence="1">
    <location>
        <begin position="74"/>
        <end position="133"/>
    </location>
</feature>
<dbReference type="OrthoDB" id="2968951at2"/>
<gene>
    <name evidence="4" type="ORF">SAMN04488134_101424</name>
</gene>
<dbReference type="InterPro" id="IPR021136">
    <property type="entry name" value="Flagellar_hook_control-like_C"/>
</dbReference>
<accession>A0A1H8HS20</accession>
<dbReference type="Proteomes" id="UP000199300">
    <property type="component" value="Unassembled WGS sequence"/>
</dbReference>
<protein>
    <recommendedName>
        <fullName evidence="3">Flagellar hook-length control protein-like C-terminal domain-containing protein</fullName>
    </recommendedName>
</protein>
<name>A0A1H8HS20_9BACI</name>
<dbReference type="AlphaFoldDB" id="A0A1H8HS20"/>
<evidence type="ECO:0000313" key="5">
    <source>
        <dbReference type="Proteomes" id="UP000199300"/>
    </source>
</evidence>
<feature type="domain" description="Flagellar hook-length control protein-like C-terminal" evidence="3">
    <location>
        <begin position="332"/>
        <end position="395"/>
    </location>
</feature>
<keyword evidence="1" id="KW-0175">Coiled coil</keyword>
<dbReference type="STRING" id="872970.SAMN04488134_101424"/>
<reference evidence="4 5" key="1">
    <citation type="submission" date="2016-10" db="EMBL/GenBank/DDBJ databases">
        <authorList>
            <person name="de Groot N.N."/>
        </authorList>
    </citation>
    <scope>NUCLEOTIDE SEQUENCE [LARGE SCALE GENOMIC DNA]</scope>
    <source>
        <strain evidence="4 5">CGMCC 1.10434</strain>
    </source>
</reference>
<sequence length="451" mass="51156">MINLLPMPSIAQQGIRSQLTSTSSISSSFNQVLQLEHGLRIQEQHPEESESMIDGLVELLKNNELITFDDEGHLEELLVQLDELRDKLGYLIDDENWINRMLAENTSVEQINVSDLLALTQELQDELAEVDETVAMQFLLFINLLQHDAVRLQESATHASQVFAPTYSAVNLEGRELNQDWLHQAQDILRHSSEFDREQAKQLLQLLKANLSSNGVLTHFPKVADQTAEGDILEQIMTSFQRKTYVEQRGYKADASVTTTDIMKWVRGAVERLGANDSEREQVFGQLYQEATGHHKLEQYTLHLGNGAEEGEALAQRLLEQMEQTLAKSQFLKLGNNHSQLLLKLTPHALGEINVALTEIDGELIVKLSAVSEMAKEALEANVKELRHLFSPHNILIEKQEQPVVGPEQQHSFTEHDEQEHANQQEQAQQGEEQTMQAQLDFEEILLNERV</sequence>
<keyword evidence="5" id="KW-1185">Reference proteome</keyword>
<dbReference type="Pfam" id="PF02120">
    <property type="entry name" value="Flg_hook"/>
    <property type="match status" value="1"/>
</dbReference>
<dbReference type="InterPro" id="IPR038610">
    <property type="entry name" value="FliK-like_C_sf"/>
</dbReference>
<evidence type="ECO:0000256" key="2">
    <source>
        <dbReference type="SAM" id="MobiDB-lite"/>
    </source>
</evidence>
<dbReference type="Gene3D" id="3.30.750.140">
    <property type="match status" value="1"/>
</dbReference>
<evidence type="ECO:0000256" key="1">
    <source>
        <dbReference type="SAM" id="Coils"/>
    </source>
</evidence>
<dbReference type="EMBL" id="FODJ01000001">
    <property type="protein sequence ID" value="SEN58847.1"/>
    <property type="molecule type" value="Genomic_DNA"/>
</dbReference>